<protein>
    <submittedName>
        <fullName evidence="2">Sporulation integral membrane protein YlbJ</fullName>
    </submittedName>
</protein>
<dbReference type="STRING" id="1122155.SAMN02745158_01737"/>
<keyword evidence="3" id="KW-1185">Reference proteome</keyword>
<proteinExistence type="predicted"/>
<organism evidence="2 3">
    <name type="scientific">Lactonifactor longoviformis DSM 17459</name>
    <dbReference type="NCBI Taxonomy" id="1122155"/>
    <lineage>
        <taxon>Bacteria</taxon>
        <taxon>Bacillati</taxon>
        <taxon>Bacillota</taxon>
        <taxon>Clostridia</taxon>
        <taxon>Eubacteriales</taxon>
        <taxon>Clostridiaceae</taxon>
        <taxon>Lactonifactor</taxon>
    </lineage>
</organism>
<name>A0A1M4WUY2_9CLOT</name>
<dbReference type="EMBL" id="FQVI01000007">
    <property type="protein sequence ID" value="SHE85008.1"/>
    <property type="molecule type" value="Genomic_DNA"/>
</dbReference>
<dbReference type="OrthoDB" id="1645614at2"/>
<keyword evidence="1" id="KW-1133">Transmembrane helix</keyword>
<dbReference type="RefSeq" id="WP_072850944.1">
    <property type="nucleotide sequence ID" value="NZ_FQVI01000007.1"/>
</dbReference>
<feature type="transmembrane region" description="Helical" evidence="1">
    <location>
        <begin position="292"/>
        <end position="308"/>
    </location>
</feature>
<evidence type="ECO:0000313" key="3">
    <source>
        <dbReference type="Proteomes" id="UP000184245"/>
    </source>
</evidence>
<evidence type="ECO:0000313" key="2">
    <source>
        <dbReference type="EMBL" id="SHE85008.1"/>
    </source>
</evidence>
<gene>
    <name evidence="2" type="ORF">SAMN02745158_01737</name>
</gene>
<keyword evidence="1" id="KW-0472">Membrane</keyword>
<feature type="transmembrane region" description="Helical" evidence="1">
    <location>
        <begin position="142"/>
        <end position="161"/>
    </location>
</feature>
<feature type="transmembrane region" description="Helical" evidence="1">
    <location>
        <begin position="70"/>
        <end position="94"/>
    </location>
</feature>
<feature type="transmembrane region" description="Helical" evidence="1">
    <location>
        <begin position="252"/>
        <end position="271"/>
    </location>
</feature>
<dbReference type="AlphaFoldDB" id="A0A1M4WUY2"/>
<sequence>MKKRWYLPPLLLLLSFLLFCPEIAFAASKRGLLLWFQSLLPSLLPFMILSNILIKTNVLEKWIALPKKLWNFLFGLSPNGAYALLLGVFCGYPMGAKVTADLYGSGKISREEACYLLTFSNHPGPMFVSSFLLLETLHREEYIGLSFLILYTGSFITSLLFRSGYKKKKSHLTDHKKEVSRRPPLGVIIDTSIMNGFEGITKLGGYIILFSVCSGMIQTCTFLPAPLRYALLGITEISTGTAAIAQTACPFFLKYAIIMALTSFGGLCIMAQTKSMINETSLPLMPYVKGKLCSLAITFLLALLIVQIV</sequence>
<evidence type="ECO:0000256" key="1">
    <source>
        <dbReference type="SAM" id="Phobius"/>
    </source>
</evidence>
<keyword evidence="1" id="KW-0812">Transmembrane</keyword>
<dbReference type="Proteomes" id="UP000184245">
    <property type="component" value="Unassembled WGS sequence"/>
</dbReference>
<feature type="transmembrane region" description="Helical" evidence="1">
    <location>
        <begin position="36"/>
        <end position="58"/>
    </location>
</feature>
<accession>A0A1M4WUY2</accession>
<reference evidence="2 3" key="1">
    <citation type="submission" date="2016-11" db="EMBL/GenBank/DDBJ databases">
        <authorList>
            <person name="Jaros S."/>
            <person name="Januszkiewicz K."/>
            <person name="Wedrychowicz H."/>
        </authorList>
    </citation>
    <scope>NUCLEOTIDE SEQUENCE [LARGE SCALE GENOMIC DNA]</scope>
    <source>
        <strain evidence="2 3">DSM 17459</strain>
    </source>
</reference>